<organism evidence="3 4">
    <name type="scientific">Cyclotella cryptica</name>
    <dbReference type="NCBI Taxonomy" id="29204"/>
    <lineage>
        <taxon>Eukaryota</taxon>
        <taxon>Sar</taxon>
        <taxon>Stramenopiles</taxon>
        <taxon>Ochrophyta</taxon>
        <taxon>Bacillariophyta</taxon>
        <taxon>Coscinodiscophyceae</taxon>
        <taxon>Thalassiosirophycidae</taxon>
        <taxon>Stephanodiscales</taxon>
        <taxon>Stephanodiscaceae</taxon>
        <taxon>Cyclotella</taxon>
    </lineage>
</organism>
<dbReference type="Pfam" id="PF00201">
    <property type="entry name" value="UDPGT"/>
    <property type="match status" value="1"/>
</dbReference>
<evidence type="ECO:0000313" key="4">
    <source>
        <dbReference type="Proteomes" id="UP001516023"/>
    </source>
</evidence>
<sequence>MTAKTRWHGKPKTACFIFPEASGHINSSLCLSARLAKNGWNVQYLSATVMRECIESSGATFDDERTAAPELCSDGLGYFAAYERLRQDVFPDGSKAWEARAHLENKFLLMKLPGTIAWLEQKRPSVVVYCPIWNRIAQISSLVLGIPHVAIVTIAGFGGFHKIISGFIEPEGATIEDFRKLYESSEINQMAIDELCSSPYNLDRSLFSEGSPVYYFGREPECAPYGMTLGKHTLVTTIPSLRDPIYDTIEAEDELYLNKCGSKLHYVGPMLGEPGQQRATTHKAVFTEEEQQLLIQQSEMAHRRRSELHPKNEEDLVAIVQMAKSRGRHIVLISLGTVVTSDRAAFGWKGTGLGESITGKQLVQSVINGAIDALDPFLDESISSTARADDSTSPLLVCACGQQPDALDNVFLPPNSIARASVPQVDILRCMDSSDLFIHHGGQNSTMEGGYAGVPMIVCPTFSDQPVNAAKLVKLNVALSVARPTTSGHSAVKAYRDEVATAVAKVLSQEENFSAAAEELKRQIALSGGEEVAEAILLDAIEDGV</sequence>
<proteinExistence type="predicted"/>
<keyword evidence="4" id="KW-1185">Reference proteome</keyword>
<gene>
    <name evidence="3" type="ORF">HJC23_010697</name>
</gene>
<dbReference type="EMBL" id="JABMIG020000550">
    <property type="protein sequence ID" value="KAL3775209.1"/>
    <property type="molecule type" value="Genomic_DNA"/>
</dbReference>
<dbReference type="InterPro" id="IPR002213">
    <property type="entry name" value="UDP_glucos_trans"/>
</dbReference>
<dbReference type="SUPFAM" id="SSF53756">
    <property type="entry name" value="UDP-Glycosyltransferase/glycogen phosphorylase"/>
    <property type="match status" value="1"/>
</dbReference>
<comment type="caution">
    <text evidence="3">The sequence shown here is derived from an EMBL/GenBank/DDBJ whole genome shotgun (WGS) entry which is preliminary data.</text>
</comment>
<protein>
    <submittedName>
        <fullName evidence="3">Uncharacterized protein</fullName>
    </submittedName>
</protein>
<dbReference type="Gene3D" id="3.40.50.2000">
    <property type="entry name" value="Glycogen Phosphorylase B"/>
    <property type="match status" value="2"/>
</dbReference>
<keyword evidence="2" id="KW-0808">Transferase</keyword>
<dbReference type="CDD" id="cd03784">
    <property type="entry name" value="GT1_Gtf-like"/>
    <property type="match status" value="1"/>
</dbReference>
<dbReference type="Proteomes" id="UP001516023">
    <property type="component" value="Unassembled WGS sequence"/>
</dbReference>
<evidence type="ECO:0000313" key="3">
    <source>
        <dbReference type="EMBL" id="KAL3775209.1"/>
    </source>
</evidence>
<dbReference type="PANTHER" id="PTHR48043:SF145">
    <property type="entry name" value="FI06409P-RELATED"/>
    <property type="match status" value="1"/>
</dbReference>
<name>A0ABD3NGJ8_9STRA</name>
<dbReference type="InterPro" id="IPR050271">
    <property type="entry name" value="UDP-glycosyltransferase"/>
</dbReference>
<dbReference type="AlphaFoldDB" id="A0ABD3NGJ8"/>
<keyword evidence="1" id="KW-0328">Glycosyltransferase</keyword>
<accession>A0ABD3NGJ8</accession>
<evidence type="ECO:0000256" key="2">
    <source>
        <dbReference type="ARBA" id="ARBA00022679"/>
    </source>
</evidence>
<dbReference type="GO" id="GO:0016757">
    <property type="term" value="F:glycosyltransferase activity"/>
    <property type="evidence" value="ECO:0007669"/>
    <property type="project" value="UniProtKB-KW"/>
</dbReference>
<dbReference type="PANTHER" id="PTHR48043">
    <property type="entry name" value="EG:EG0003.4 PROTEIN-RELATED"/>
    <property type="match status" value="1"/>
</dbReference>
<evidence type="ECO:0000256" key="1">
    <source>
        <dbReference type="ARBA" id="ARBA00022676"/>
    </source>
</evidence>
<reference evidence="3 4" key="1">
    <citation type="journal article" date="2020" name="G3 (Bethesda)">
        <title>Improved Reference Genome for Cyclotella cryptica CCMP332, a Model for Cell Wall Morphogenesis, Salinity Adaptation, and Lipid Production in Diatoms (Bacillariophyta).</title>
        <authorList>
            <person name="Roberts W.R."/>
            <person name="Downey K.M."/>
            <person name="Ruck E.C."/>
            <person name="Traller J.C."/>
            <person name="Alverson A.J."/>
        </authorList>
    </citation>
    <scope>NUCLEOTIDE SEQUENCE [LARGE SCALE GENOMIC DNA]</scope>
    <source>
        <strain evidence="3 4">CCMP332</strain>
    </source>
</reference>